<evidence type="ECO:0000256" key="1">
    <source>
        <dbReference type="SAM" id="SignalP"/>
    </source>
</evidence>
<evidence type="ECO:0008006" key="4">
    <source>
        <dbReference type="Google" id="ProtNLM"/>
    </source>
</evidence>
<evidence type="ECO:0000313" key="2">
    <source>
        <dbReference type="EMBL" id="WCO02734.1"/>
    </source>
</evidence>
<protein>
    <recommendedName>
        <fullName evidence="4">DUF4286 family protein</fullName>
    </recommendedName>
</protein>
<feature type="signal peptide" evidence="1">
    <location>
        <begin position="1"/>
        <end position="37"/>
    </location>
</feature>
<keyword evidence="1" id="KW-0732">Signal</keyword>
<proteinExistence type="predicted"/>
<organism evidence="2 3">
    <name type="scientific">Psychroserpens ponticola</name>
    <dbReference type="NCBI Taxonomy" id="2932268"/>
    <lineage>
        <taxon>Bacteria</taxon>
        <taxon>Pseudomonadati</taxon>
        <taxon>Bacteroidota</taxon>
        <taxon>Flavobacteriia</taxon>
        <taxon>Flavobacteriales</taxon>
        <taxon>Flavobacteriaceae</taxon>
        <taxon>Psychroserpens</taxon>
    </lineage>
</organism>
<sequence>MKISKQFHEHLINTSDMCKTILLTACFLLMLPTITQAQDAEESFILDLTEFTIKQGQDTNFTDGVKKWNKCYKDSKGTNTWNVWHRLQGKGNVYVLSSRLANWADMDKKDAAAKECRTIAISSIIPHIESSEYNVTRYMPEPSRKANMEGMSIVWVNSFKVNDFVAFNEVLKEVTSTIAKKEGANRGYWYSIMGGEGADYFISTPFKDFADLDKDTDSVWKVYESVHGKSKAQDIRKKFNASLEDAWSYTYTLVEDLSMN</sequence>
<keyword evidence="3" id="KW-1185">Reference proteome</keyword>
<evidence type="ECO:0000313" key="3">
    <source>
        <dbReference type="Proteomes" id="UP001202717"/>
    </source>
</evidence>
<dbReference type="EMBL" id="CP116221">
    <property type="protein sequence ID" value="WCO02734.1"/>
    <property type="molecule type" value="Genomic_DNA"/>
</dbReference>
<name>A0ABY7S0Q2_9FLAO</name>
<dbReference type="RefSeq" id="WP_249995499.1">
    <property type="nucleotide sequence ID" value="NZ_CP116221.1"/>
</dbReference>
<feature type="chain" id="PRO_5045662162" description="DUF4286 family protein" evidence="1">
    <location>
        <begin position="38"/>
        <end position="260"/>
    </location>
</feature>
<gene>
    <name evidence="2" type="ORF">MUN68_004365</name>
</gene>
<reference evidence="2 3" key="1">
    <citation type="submission" date="2023-01" db="EMBL/GenBank/DDBJ databases">
        <title>Psychroserpens ponticola sp. nov., isolated from seawater.</title>
        <authorList>
            <person name="Kristyanto S."/>
            <person name="Jung J."/>
            <person name="Kim J.M."/>
            <person name="Jeon C.O."/>
        </authorList>
    </citation>
    <scope>NUCLEOTIDE SEQUENCE [LARGE SCALE GENOMIC DNA]</scope>
    <source>
        <strain evidence="2 3">MSW6</strain>
    </source>
</reference>
<accession>A0ABY7S0Q2</accession>
<dbReference type="Proteomes" id="UP001202717">
    <property type="component" value="Chromosome"/>
</dbReference>